<dbReference type="RefSeq" id="WP_190122793.1">
    <property type="nucleotide sequence ID" value="NZ_BMWG01000004.1"/>
</dbReference>
<reference evidence="1" key="1">
    <citation type="journal article" date="2014" name="Int. J. Syst. Evol. Microbiol.">
        <title>Complete genome sequence of Corynebacterium casei LMG S-19264T (=DSM 44701T), isolated from a smear-ripened cheese.</title>
        <authorList>
            <consortium name="US DOE Joint Genome Institute (JGI-PGF)"/>
            <person name="Walter F."/>
            <person name="Albersmeier A."/>
            <person name="Kalinowski J."/>
            <person name="Ruckert C."/>
        </authorList>
    </citation>
    <scope>NUCLEOTIDE SEQUENCE</scope>
    <source>
        <strain evidence="1">JCM 4988</strain>
    </source>
</reference>
<dbReference type="Proteomes" id="UP000630936">
    <property type="component" value="Unassembled WGS sequence"/>
</dbReference>
<organism evidence="1 2">
    <name type="scientific">Streptomyces inusitatus</name>
    <dbReference type="NCBI Taxonomy" id="68221"/>
    <lineage>
        <taxon>Bacteria</taxon>
        <taxon>Bacillati</taxon>
        <taxon>Actinomycetota</taxon>
        <taxon>Actinomycetes</taxon>
        <taxon>Kitasatosporales</taxon>
        <taxon>Streptomycetaceae</taxon>
        <taxon>Streptomyces</taxon>
    </lineage>
</organism>
<dbReference type="AlphaFoldDB" id="A0A918PZP9"/>
<evidence type="ECO:0000313" key="1">
    <source>
        <dbReference type="EMBL" id="GGZ28363.1"/>
    </source>
</evidence>
<keyword evidence="2" id="KW-1185">Reference proteome</keyword>
<sequence length="157" mass="18014">MFSDNTWGLCEYHTSGFTDGELEALKEYDERCTLKGRFDLEELLHETGLEADEALRLRAGELARWHDDLLRLMADPRIENERRRENAFGPPYDDHGTGPYGGAVARFLAFSAEDYHRHRRGYEHAVTVWALGLQALDSYPPDTCGLDLDNRVLKLWG</sequence>
<gene>
    <name evidence="1" type="ORF">GCM10010387_22260</name>
</gene>
<accession>A0A918PZP9</accession>
<reference evidence="1" key="2">
    <citation type="submission" date="2020-09" db="EMBL/GenBank/DDBJ databases">
        <authorList>
            <person name="Sun Q."/>
            <person name="Ohkuma M."/>
        </authorList>
    </citation>
    <scope>NUCLEOTIDE SEQUENCE</scope>
    <source>
        <strain evidence="1">JCM 4988</strain>
    </source>
</reference>
<comment type="caution">
    <text evidence="1">The sequence shown here is derived from an EMBL/GenBank/DDBJ whole genome shotgun (WGS) entry which is preliminary data.</text>
</comment>
<proteinExistence type="predicted"/>
<protein>
    <submittedName>
        <fullName evidence="1">Uncharacterized protein</fullName>
    </submittedName>
</protein>
<evidence type="ECO:0000313" key="2">
    <source>
        <dbReference type="Proteomes" id="UP000630936"/>
    </source>
</evidence>
<name>A0A918PZP9_9ACTN</name>
<dbReference type="EMBL" id="BMWG01000004">
    <property type="protein sequence ID" value="GGZ28363.1"/>
    <property type="molecule type" value="Genomic_DNA"/>
</dbReference>